<accession>A0ABT3E5K2</accession>
<evidence type="ECO:0000313" key="3">
    <source>
        <dbReference type="Proteomes" id="UP001526225"/>
    </source>
</evidence>
<feature type="transmembrane region" description="Helical" evidence="1">
    <location>
        <begin position="27"/>
        <end position="46"/>
    </location>
</feature>
<dbReference type="NCBIfam" id="NF033634">
    <property type="entry name" value="SLATT_1"/>
    <property type="match status" value="1"/>
</dbReference>
<evidence type="ECO:0000256" key="1">
    <source>
        <dbReference type="SAM" id="Phobius"/>
    </source>
</evidence>
<gene>
    <name evidence="2" type="ORF">OIT44_06370</name>
</gene>
<organism evidence="2 3">
    <name type="scientific">Weissella ceti</name>
    <dbReference type="NCBI Taxonomy" id="759620"/>
    <lineage>
        <taxon>Bacteria</taxon>
        <taxon>Bacillati</taxon>
        <taxon>Bacillota</taxon>
        <taxon>Bacilli</taxon>
        <taxon>Lactobacillales</taxon>
        <taxon>Lactobacillaceae</taxon>
        <taxon>Weissella</taxon>
    </lineage>
</organism>
<reference evidence="2 3" key="1">
    <citation type="submission" date="2022-10" db="EMBL/GenBank/DDBJ databases">
        <title>Weissella fermenti sp. nov., isolated from fermented cabbage.</title>
        <authorList>
            <person name="Lee J.K."/>
            <person name="Baek J.H."/>
            <person name="Choi D.G."/>
            <person name="Kim J.M."/>
            <person name="Jeon C.O."/>
        </authorList>
    </citation>
    <scope>NUCLEOTIDE SEQUENCE [LARGE SCALE GENOMIC DNA]</scope>
    <source>
        <strain evidence="2 3">KACC 18534</strain>
    </source>
</reference>
<keyword evidence="3" id="KW-1185">Reference proteome</keyword>
<proteinExistence type="predicted"/>
<keyword evidence="1" id="KW-0812">Transmembrane</keyword>
<sequence length="137" mass="15613">MNAEVMFKRLDESIQQVEKRHKFYVRLNAWTSMLSIVLSSSIPILISMASRHVSLLLIVSIFSALITLIQTFKSTFNLSDKIQNLSVVVTAMKKEQLLLVTHTAPYDGTDEENMHLLAHKLADNADEFIQHLEDNNN</sequence>
<feature type="transmembrane region" description="Helical" evidence="1">
    <location>
        <begin position="52"/>
        <end position="72"/>
    </location>
</feature>
<comment type="caution">
    <text evidence="2">The sequence shown here is derived from an EMBL/GenBank/DDBJ whole genome shotgun (WGS) entry which is preliminary data.</text>
</comment>
<evidence type="ECO:0000313" key="2">
    <source>
        <dbReference type="EMBL" id="MCW0953682.1"/>
    </source>
</evidence>
<protein>
    <submittedName>
        <fullName evidence="2">DUF4231 domain-containing protein</fullName>
    </submittedName>
</protein>
<keyword evidence="1" id="KW-1133">Transmembrane helix</keyword>
<name>A0ABT3E5K2_9LACO</name>
<dbReference type="RefSeq" id="WP_213409145.1">
    <property type="nucleotide sequence ID" value="NZ_CP074441.1"/>
</dbReference>
<dbReference type="Pfam" id="PF14015">
    <property type="entry name" value="DUF4231"/>
    <property type="match status" value="1"/>
</dbReference>
<dbReference type="InterPro" id="IPR025325">
    <property type="entry name" value="DUF4231"/>
</dbReference>
<keyword evidence="1" id="KW-0472">Membrane</keyword>
<dbReference type="Proteomes" id="UP001526225">
    <property type="component" value="Unassembled WGS sequence"/>
</dbReference>
<dbReference type="EMBL" id="JAOZFE010000007">
    <property type="protein sequence ID" value="MCW0953682.1"/>
    <property type="molecule type" value="Genomic_DNA"/>
</dbReference>